<protein>
    <recommendedName>
        <fullName evidence="4">Protein kinase domain-containing protein</fullName>
    </recommendedName>
</protein>
<keyword evidence="2" id="KW-1185">Reference proteome</keyword>
<dbReference type="AlphaFoldDB" id="A0A6A6YE19"/>
<evidence type="ECO:0000313" key="3">
    <source>
        <dbReference type="RefSeq" id="XP_033573289.1"/>
    </source>
</evidence>
<evidence type="ECO:0000313" key="1">
    <source>
        <dbReference type="EMBL" id="KAF2806325.1"/>
    </source>
</evidence>
<dbReference type="OrthoDB" id="3738511at2759"/>
<dbReference type="InterPro" id="IPR011009">
    <property type="entry name" value="Kinase-like_dom_sf"/>
</dbReference>
<gene>
    <name evidence="1 3" type="ORF">BDZ99DRAFT_523783</name>
</gene>
<accession>A0A6A6YE19</accession>
<dbReference type="Proteomes" id="UP000504636">
    <property type="component" value="Unplaced"/>
</dbReference>
<organism evidence="1">
    <name type="scientific">Mytilinidion resinicola</name>
    <dbReference type="NCBI Taxonomy" id="574789"/>
    <lineage>
        <taxon>Eukaryota</taxon>
        <taxon>Fungi</taxon>
        <taxon>Dikarya</taxon>
        <taxon>Ascomycota</taxon>
        <taxon>Pezizomycotina</taxon>
        <taxon>Dothideomycetes</taxon>
        <taxon>Pleosporomycetidae</taxon>
        <taxon>Mytilinidiales</taxon>
        <taxon>Mytilinidiaceae</taxon>
        <taxon>Mytilinidion</taxon>
    </lineage>
</organism>
<dbReference type="SUPFAM" id="SSF56112">
    <property type="entry name" value="Protein kinase-like (PK-like)"/>
    <property type="match status" value="1"/>
</dbReference>
<evidence type="ECO:0008006" key="4">
    <source>
        <dbReference type="Google" id="ProtNLM"/>
    </source>
</evidence>
<sequence>MPISLDHIANRPGLNEMRLAAILGQIMNGISKQRLEHSSLTCSNILANPDRDVKIADYKCCQFRPSEKAEPRDIRALSYITMELMQGYAKGDGAVGVDDPGRWNSDAVSVLSATTSATSVDELMKHP</sequence>
<reference evidence="3" key="3">
    <citation type="submission" date="2025-04" db="UniProtKB">
        <authorList>
            <consortium name="RefSeq"/>
        </authorList>
    </citation>
    <scope>IDENTIFICATION</scope>
    <source>
        <strain evidence="3">CBS 304.34</strain>
    </source>
</reference>
<evidence type="ECO:0000313" key="2">
    <source>
        <dbReference type="Proteomes" id="UP000504636"/>
    </source>
</evidence>
<reference evidence="1 3" key="1">
    <citation type="journal article" date="2020" name="Stud. Mycol.">
        <title>101 Dothideomycetes genomes: a test case for predicting lifestyles and emergence of pathogens.</title>
        <authorList>
            <person name="Haridas S."/>
            <person name="Albert R."/>
            <person name="Binder M."/>
            <person name="Bloem J."/>
            <person name="Labutti K."/>
            <person name="Salamov A."/>
            <person name="Andreopoulos B."/>
            <person name="Baker S."/>
            <person name="Barry K."/>
            <person name="Bills G."/>
            <person name="Bluhm B."/>
            <person name="Cannon C."/>
            <person name="Castanera R."/>
            <person name="Culley D."/>
            <person name="Daum C."/>
            <person name="Ezra D."/>
            <person name="Gonzalez J."/>
            <person name="Henrissat B."/>
            <person name="Kuo A."/>
            <person name="Liang C."/>
            <person name="Lipzen A."/>
            <person name="Lutzoni F."/>
            <person name="Magnuson J."/>
            <person name="Mondo S."/>
            <person name="Nolan M."/>
            <person name="Ohm R."/>
            <person name="Pangilinan J."/>
            <person name="Park H.-J."/>
            <person name="Ramirez L."/>
            <person name="Alfaro M."/>
            <person name="Sun H."/>
            <person name="Tritt A."/>
            <person name="Yoshinaga Y."/>
            <person name="Zwiers L.-H."/>
            <person name="Turgeon B."/>
            <person name="Goodwin S."/>
            <person name="Spatafora J."/>
            <person name="Crous P."/>
            <person name="Grigoriev I."/>
        </authorList>
    </citation>
    <scope>NUCLEOTIDE SEQUENCE</scope>
    <source>
        <strain evidence="1 3">CBS 304.34</strain>
    </source>
</reference>
<dbReference type="EMBL" id="MU003707">
    <property type="protein sequence ID" value="KAF2806325.1"/>
    <property type="molecule type" value="Genomic_DNA"/>
</dbReference>
<proteinExistence type="predicted"/>
<dbReference type="RefSeq" id="XP_033573289.1">
    <property type="nucleotide sequence ID" value="XM_033725834.1"/>
</dbReference>
<dbReference type="Gene3D" id="1.10.510.10">
    <property type="entry name" value="Transferase(Phosphotransferase) domain 1"/>
    <property type="match status" value="1"/>
</dbReference>
<dbReference type="GeneID" id="54466727"/>
<name>A0A6A6YE19_9PEZI</name>
<reference evidence="3" key="2">
    <citation type="submission" date="2020-04" db="EMBL/GenBank/DDBJ databases">
        <authorList>
            <consortium name="NCBI Genome Project"/>
        </authorList>
    </citation>
    <scope>NUCLEOTIDE SEQUENCE</scope>
    <source>
        <strain evidence="3">CBS 304.34</strain>
    </source>
</reference>